<keyword evidence="2" id="KW-1185">Reference proteome</keyword>
<gene>
    <name evidence="1" type="ORF">BP01DRAFT_241251</name>
</gene>
<accession>A0A318ZJH5</accession>
<organism evidence="1 2">
    <name type="scientific">Aspergillus saccharolyticus JOP 1030-1</name>
    <dbReference type="NCBI Taxonomy" id="1450539"/>
    <lineage>
        <taxon>Eukaryota</taxon>
        <taxon>Fungi</taxon>
        <taxon>Dikarya</taxon>
        <taxon>Ascomycota</taxon>
        <taxon>Pezizomycotina</taxon>
        <taxon>Eurotiomycetes</taxon>
        <taxon>Eurotiomycetidae</taxon>
        <taxon>Eurotiales</taxon>
        <taxon>Aspergillaceae</taxon>
        <taxon>Aspergillus</taxon>
        <taxon>Aspergillus subgen. Circumdati</taxon>
    </lineage>
</organism>
<evidence type="ECO:0000313" key="2">
    <source>
        <dbReference type="Proteomes" id="UP000248349"/>
    </source>
</evidence>
<dbReference type="AlphaFoldDB" id="A0A318ZJH5"/>
<sequence>MKIQDSKPKDNLPQTEQLHSPARPNEWLAMLYQPIARGLISFGSGQQISSCPSTVSVSVSFHCSLYPSIHDCVPRLSPFIILPSLNHDYCFYLFLSCISVSLPLPLGLGCQLLLLQSRPPLVAAFFFSLLFPPPPPSPPLGSPSINWNPPNLSPSPFSPVGLLACRVPIGPIKILLFPSFPLILKLTLGDLLAF</sequence>
<dbReference type="Proteomes" id="UP000248349">
    <property type="component" value="Unassembled WGS sequence"/>
</dbReference>
<protein>
    <submittedName>
        <fullName evidence="1">Uncharacterized protein</fullName>
    </submittedName>
</protein>
<reference evidence="1 2" key="1">
    <citation type="submission" date="2016-12" db="EMBL/GenBank/DDBJ databases">
        <title>The genomes of Aspergillus section Nigri reveals drivers in fungal speciation.</title>
        <authorList>
            <consortium name="DOE Joint Genome Institute"/>
            <person name="Vesth T.C."/>
            <person name="Nybo J."/>
            <person name="Theobald S."/>
            <person name="Brandl J."/>
            <person name="Frisvad J.C."/>
            <person name="Nielsen K.F."/>
            <person name="Lyhne E.K."/>
            <person name="Kogle M.E."/>
            <person name="Kuo A."/>
            <person name="Riley R."/>
            <person name="Clum A."/>
            <person name="Nolan M."/>
            <person name="Lipzen A."/>
            <person name="Salamov A."/>
            <person name="Henrissat B."/>
            <person name="Wiebenga A."/>
            <person name="De Vries R.P."/>
            <person name="Grigoriev I.V."/>
            <person name="Mortensen U.H."/>
            <person name="Andersen M.R."/>
            <person name="Baker S.E."/>
        </authorList>
    </citation>
    <scope>NUCLEOTIDE SEQUENCE [LARGE SCALE GENOMIC DNA]</scope>
    <source>
        <strain evidence="1 2">JOP 1030-1</strain>
    </source>
</reference>
<dbReference type="EMBL" id="KZ821226">
    <property type="protein sequence ID" value="PYH46955.1"/>
    <property type="molecule type" value="Genomic_DNA"/>
</dbReference>
<proteinExistence type="predicted"/>
<dbReference type="GeneID" id="37072496"/>
<dbReference type="RefSeq" id="XP_025432937.1">
    <property type="nucleotide sequence ID" value="XM_025571268.1"/>
</dbReference>
<name>A0A318ZJH5_9EURO</name>
<evidence type="ECO:0000313" key="1">
    <source>
        <dbReference type="EMBL" id="PYH46955.1"/>
    </source>
</evidence>